<dbReference type="Gene3D" id="3.40.50.410">
    <property type="entry name" value="von Willebrand factor, type A domain"/>
    <property type="match status" value="1"/>
</dbReference>
<reference evidence="2" key="1">
    <citation type="submission" date="2021-02" db="EMBL/GenBank/DDBJ databases">
        <title>Fulvivirga sp. S481 isolated from sea water.</title>
        <authorList>
            <person name="Bae S.S."/>
            <person name="Baek K."/>
        </authorList>
    </citation>
    <scope>NUCLEOTIDE SEQUENCE</scope>
    <source>
        <strain evidence="2">S481</strain>
    </source>
</reference>
<protein>
    <submittedName>
        <fullName evidence="2">DUF58 domain-containing protein</fullName>
    </submittedName>
</protein>
<dbReference type="RefSeq" id="WP_205721140.1">
    <property type="nucleotide sequence ID" value="NZ_CP070608.1"/>
</dbReference>
<dbReference type="Pfam" id="PF01882">
    <property type="entry name" value="DUF58"/>
    <property type="match status" value="1"/>
</dbReference>
<name>A0A975A0B2_9BACT</name>
<dbReference type="SUPFAM" id="SSF53300">
    <property type="entry name" value="vWA-like"/>
    <property type="match status" value="1"/>
</dbReference>
<dbReference type="PANTHER" id="PTHR33608">
    <property type="entry name" value="BLL2464 PROTEIN"/>
    <property type="match status" value="1"/>
</dbReference>
<dbReference type="InterPro" id="IPR002881">
    <property type="entry name" value="DUF58"/>
</dbReference>
<evidence type="ECO:0000259" key="1">
    <source>
        <dbReference type="Pfam" id="PF01882"/>
    </source>
</evidence>
<gene>
    <name evidence="2" type="ORF">JR347_13610</name>
</gene>
<proteinExistence type="predicted"/>
<dbReference type="EMBL" id="CP070608">
    <property type="protein sequence ID" value="QSE96626.1"/>
    <property type="molecule type" value="Genomic_DNA"/>
</dbReference>
<feature type="domain" description="DUF58" evidence="1">
    <location>
        <begin position="47"/>
        <end position="245"/>
    </location>
</feature>
<evidence type="ECO:0000313" key="3">
    <source>
        <dbReference type="Proteomes" id="UP000662783"/>
    </source>
</evidence>
<dbReference type="InterPro" id="IPR036465">
    <property type="entry name" value="vWFA_dom_sf"/>
</dbReference>
<dbReference type="PANTHER" id="PTHR33608:SF7">
    <property type="entry name" value="DUF58 DOMAIN-CONTAINING PROTEIN"/>
    <property type="match status" value="1"/>
</dbReference>
<keyword evidence="3" id="KW-1185">Reference proteome</keyword>
<dbReference type="Proteomes" id="UP000662783">
    <property type="component" value="Chromosome"/>
</dbReference>
<organism evidence="2 3">
    <name type="scientific">Fulvivirga lutea</name>
    <dbReference type="NCBI Taxonomy" id="2810512"/>
    <lineage>
        <taxon>Bacteria</taxon>
        <taxon>Pseudomonadati</taxon>
        <taxon>Bacteroidota</taxon>
        <taxon>Cytophagia</taxon>
        <taxon>Cytophagales</taxon>
        <taxon>Fulvivirgaceae</taxon>
        <taxon>Fulvivirga</taxon>
    </lineage>
</organism>
<dbReference type="KEGG" id="fuv:JR347_13610"/>
<evidence type="ECO:0000313" key="2">
    <source>
        <dbReference type="EMBL" id="QSE96626.1"/>
    </source>
</evidence>
<sequence>MNYQEFLTPENLNSVKGLEFVAKTILEGHTAGLNRSRKVGQGMEFSQYRSYEPGDDIRLLDWKMLARSSRYYIKQAEIDTNISVKFIIDASASMLHEDSGLTKMDYARFLCATLGYLTSHQGDAVGLFALNEVELKTLYPRAHIRHFNRFLHYLVEIENKGKWPANSADIRELHDRNHKELIVFISDLYEENDELLKFIKSLKTNRNEVVVIHLMGENELNFNYTGSVTLEDLETYSRVKISAADAKEIYEQNVSEFLFNVNEALLREGIDYNLFTTGTSIGEMLSSFLKRRNALI</sequence>
<accession>A0A975A0B2</accession>
<dbReference type="AlphaFoldDB" id="A0A975A0B2"/>